<sequence>MYFPFRHDANAKESMLNNSGAPNLSESTNAARPFSSFSAQSGSSPIFHAAGSVPGFNNVHGSYNMPTMPSSMSSRNPVNAVHQPSGTIQTGRFVTNNLPASLTQISHGGLHGHSGLGSRTGLGSGGSGTYSSSLNGSITSVSGASPVAGSVNNRAAVSGLGVSPSMMGGAGPRISNSASSMISGGGSLGRTINSAANLNIPSFSGSRLGSNVSGLGIQGPGRPLNSVLHQATPQMVSLLGSNFSSSLGNSVQGQVPSGNGQLSSMGLMNDATANDGAAFDLNDFPQLTRPSSGGSQGNIASLRKQVSVNPIVQQSQEFSIQNENFPALPGFKGGSSDFAADLHSKDSQHDTAYGSVPSQQYGIGRSVGISLGGSFVPHRQQQQPAQHQGQHGMPTSSVASFNTSSATELLQMHPTDVYQGQTGGPPVASSSHLPISSLRSTGNPSIASYDQLAQQYQQQHSHSQFRLGAHQQLSAMSQLSREGSRGLAADRFGLLGLLNVIRMSNQDLTTLALGTDLTTLGLDLNTRDHLYKKFASPWAEGPAKGEPEFTLPQCYVHEAPPLQPGYFTKFLQGTLFYIFYSMPNDESQIYAANELYNRGWFYHKELRTWFARVPNTEPLVTTPTYERGSYFFFDANIWDIGRKDNFVLQYDMMEKRPQVPQL</sequence>
<feature type="compositionally biased region" description="Basic and acidic residues" evidence="4">
    <location>
        <begin position="340"/>
        <end position="349"/>
    </location>
</feature>
<protein>
    <recommendedName>
        <fullName evidence="5">NOT2/NOT3/NOT5 C-terminal domain-containing protein</fullName>
    </recommendedName>
</protein>
<organism evidence="6 7">
    <name type="scientific">Ceratopteris richardii</name>
    <name type="common">Triangle waterfern</name>
    <dbReference type="NCBI Taxonomy" id="49495"/>
    <lineage>
        <taxon>Eukaryota</taxon>
        <taxon>Viridiplantae</taxon>
        <taxon>Streptophyta</taxon>
        <taxon>Embryophyta</taxon>
        <taxon>Tracheophyta</taxon>
        <taxon>Polypodiopsida</taxon>
        <taxon>Polypodiidae</taxon>
        <taxon>Polypodiales</taxon>
        <taxon>Pteridineae</taxon>
        <taxon>Pteridaceae</taxon>
        <taxon>Parkerioideae</taxon>
        <taxon>Ceratopteris</taxon>
    </lineage>
</organism>
<feature type="compositionally biased region" description="Low complexity" evidence="4">
    <location>
        <begin position="380"/>
        <end position="392"/>
    </location>
</feature>
<evidence type="ECO:0000256" key="2">
    <source>
        <dbReference type="ARBA" id="ARBA00023015"/>
    </source>
</evidence>
<gene>
    <name evidence="6" type="ORF">KP509_12G032000</name>
</gene>
<feature type="region of interest" description="Disordered" evidence="4">
    <location>
        <begin position="372"/>
        <end position="399"/>
    </location>
</feature>
<proteinExistence type="inferred from homology"/>
<evidence type="ECO:0000256" key="4">
    <source>
        <dbReference type="SAM" id="MobiDB-lite"/>
    </source>
</evidence>
<evidence type="ECO:0000256" key="3">
    <source>
        <dbReference type="ARBA" id="ARBA00023163"/>
    </source>
</evidence>
<keyword evidence="3" id="KW-0804">Transcription</keyword>
<evidence type="ECO:0000256" key="1">
    <source>
        <dbReference type="ARBA" id="ARBA00007682"/>
    </source>
</evidence>
<dbReference type="OrthoDB" id="25391at2759"/>
<dbReference type="GO" id="GO:0006355">
    <property type="term" value="P:regulation of DNA-templated transcription"/>
    <property type="evidence" value="ECO:0007669"/>
    <property type="project" value="InterPro"/>
</dbReference>
<dbReference type="EMBL" id="CM035417">
    <property type="protein sequence ID" value="KAH7422921.1"/>
    <property type="molecule type" value="Genomic_DNA"/>
</dbReference>
<accession>A0A8T2THU0</accession>
<name>A0A8T2THU0_CERRI</name>
<feature type="region of interest" description="Disordered" evidence="4">
    <location>
        <begin position="105"/>
        <end position="129"/>
    </location>
</feature>
<dbReference type="InterPro" id="IPR007282">
    <property type="entry name" value="NOT2/3/5_C"/>
</dbReference>
<dbReference type="PANTHER" id="PTHR23326">
    <property type="entry name" value="CCR4 NOT-RELATED"/>
    <property type="match status" value="1"/>
</dbReference>
<comment type="similarity">
    <text evidence="1">Belongs to the CNOT2/3/5 family.</text>
</comment>
<dbReference type="InterPro" id="IPR040168">
    <property type="entry name" value="Not2/3/5"/>
</dbReference>
<keyword evidence="2" id="KW-0805">Transcription regulation</keyword>
<feature type="region of interest" description="Disordered" evidence="4">
    <location>
        <begin position="416"/>
        <end position="440"/>
    </location>
</feature>
<dbReference type="OMA" id="WFFHKEL"/>
<dbReference type="EMBL" id="CM035417">
    <property type="protein sequence ID" value="KAH7422926.1"/>
    <property type="molecule type" value="Genomic_DNA"/>
</dbReference>
<dbReference type="GO" id="GO:0030015">
    <property type="term" value="C:CCR4-NOT core complex"/>
    <property type="evidence" value="ECO:0007669"/>
    <property type="project" value="InterPro"/>
</dbReference>
<dbReference type="AlphaFoldDB" id="A0A8T2THU0"/>
<feature type="domain" description="NOT2/NOT3/NOT5 C-terminal" evidence="5">
    <location>
        <begin position="531"/>
        <end position="652"/>
    </location>
</feature>
<dbReference type="Pfam" id="PF04153">
    <property type="entry name" value="NOT2_3_5_C"/>
    <property type="match status" value="1"/>
</dbReference>
<evidence type="ECO:0000259" key="5">
    <source>
        <dbReference type="Pfam" id="PF04153"/>
    </source>
</evidence>
<dbReference type="EMBL" id="CM035417">
    <property type="protein sequence ID" value="KAH7422923.1"/>
    <property type="molecule type" value="Genomic_DNA"/>
</dbReference>
<evidence type="ECO:0000313" key="7">
    <source>
        <dbReference type="Proteomes" id="UP000825935"/>
    </source>
</evidence>
<dbReference type="Proteomes" id="UP000825935">
    <property type="component" value="Chromosome 12"/>
</dbReference>
<feature type="compositionally biased region" description="Low complexity" evidence="4">
    <location>
        <begin position="429"/>
        <end position="440"/>
    </location>
</feature>
<dbReference type="InterPro" id="IPR038635">
    <property type="entry name" value="CCR4-NOT_su2/3/5_C_sf"/>
</dbReference>
<reference evidence="6" key="1">
    <citation type="submission" date="2021-08" db="EMBL/GenBank/DDBJ databases">
        <title>WGS assembly of Ceratopteris richardii.</title>
        <authorList>
            <person name="Marchant D.B."/>
            <person name="Chen G."/>
            <person name="Jenkins J."/>
            <person name="Shu S."/>
            <person name="Leebens-Mack J."/>
            <person name="Grimwood J."/>
            <person name="Schmutz J."/>
            <person name="Soltis P."/>
            <person name="Soltis D."/>
            <person name="Chen Z.-H."/>
        </authorList>
    </citation>
    <scope>NUCLEOTIDE SEQUENCE</scope>
    <source>
        <strain evidence="6">Whitten #5841</strain>
        <tissue evidence="6">Leaf</tissue>
    </source>
</reference>
<evidence type="ECO:0000313" key="6">
    <source>
        <dbReference type="EMBL" id="KAH7422921.1"/>
    </source>
</evidence>
<dbReference type="Gene3D" id="2.30.30.1020">
    <property type="entry name" value="CCR4-NOT complex subunit 2/3/5, C-terminal domain"/>
    <property type="match status" value="1"/>
</dbReference>
<feature type="region of interest" description="Disordered" evidence="4">
    <location>
        <begin position="336"/>
        <end position="359"/>
    </location>
</feature>
<feature type="compositionally biased region" description="Gly residues" evidence="4">
    <location>
        <begin position="109"/>
        <end position="128"/>
    </location>
</feature>
<keyword evidence="7" id="KW-1185">Reference proteome</keyword>
<comment type="caution">
    <text evidence="6">The sequence shown here is derived from an EMBL/GenBank/DDBJ whole genome shotgun (WGS) entry which is preliminary data.</text>
</comment>